<evidence type="ECO:0000313" key="1">
    <source>
        <dbReference type="EMBL" id="SPH24745.1"/>
    </source>
</evidence>
<dbReference type="Pfam" id="PF13242">
    <property type="entry name" value="Hydrolase_like"/>
    <property type="match status" value="1"/>
</dbReference>
<name>A0A2R8BMT0_9RHOB</name>
<dbReference type="NCBIfam" id="TIGR01460">
    <property type="entry name" value="HAD-SF-IIA"/>
    <property type="match status" value="1"/>
</dbReference>
<dbReference type="InterPro" id="IPR036412">
    <property type="entry name" value="HAD-like_sf"/>
</dbReference>
<dbReference type="SUPFAM" id="SSF56784">
    <property type="entry name" value="HAD-like"/>
    <property type="match status" value="1"/>
</dbReference>
<keyword evidence="2" id="KW-1185">Reference proteome</keyword>
<dbReference type="PANTHER" id="PTHR19288:SF90">
    <property type="entry name" value="OS08G0542600 PROTEIN"/>
    <property type="match status" value="1"/>
</dbReference>
<dbReference type="PANTHER" id="PTHR19288">
    <property type="entry name" value="4-NITROPHENYLPHOSPHATASE-RELATED"/>
    <property type="match status" value="1"/>
</dbReference>
<evidence type="ECO:0000313" key="2">
    <source>
        <dbReference type="Proteomes" id="UP000244924"/>
    </source>
</evidence>
<dbReference type="InterPro" id="IPR006357">
    <property type="entry name" value="HAD-SF_hydro_IIA"/>
</dbReference>
<dbReference type="AlphaFoldDB" id="A0A2R8BMT0"/>
<dbReference type="Proteomes" id="UP000244924">
    <property type="component" value="Unassembled WGS sequence"/>
</dbReference>
<dbReference type="InterPro" id="IPR023214">
    <property type="entry name" value="HAD_sf"/>
</dbReference>
<dbReference type="Gene3D" id="3.40.50.1000">
    <property type="entry name" value="HAD superfamily/HAD-like"/>
    <property type="match status" value="2"/>
</dbReference>
<organism evidence="1 2">
    <name type="scientific">Albidovulum aquaemixtae</name>
    <dbReference type="NCBI Taxonomy" id="1542388"/>
    <lineage>
        <taxon>Bacteria</taxon>
        <taxon>Pseudomonadati</taxon>
        <taxon>Pseudomonadota</taxon>
        <taxon>Alphaproteobacteria</taxon>
        <taxon>Rhodobacterales</taxon>
        <taxon>Paracoccaceae</taxon>
        <taxon>Albidovulum</taxon>
    </lineage>
</organism>
<dbReference type="GO" id="GO:0016791">
    <property type="term" value="F:phosphatase activity"/>
    <property type="evidence" value="ECO:0007669"/>
    <property type="project" value="TreeGrafter"/>
</dbReference>
<sequence>MTRLISSLAEVSAGYDALFCDLWGCLHNGRAAYPAAVSALQAYRVRGGRVVLMTNAPRPNCYIQAQLDKLGVPRDAWDFIVSSGDAAQMALLSGAVGYRVYHLGPAKDDGFFTDLPDDVADPPKITRVPLDEAEGIVCTGPFNELTETPEDYRSTFLYAKAKGLKMLCTNPDLVVDLGETRIFCAGALAALYEEMGGEALYFGKPHPPIYDLARRRLADHGGAVDNGRVLALGDGIHTDIQGGVGEGFDTLFVTGGLAADAFGPDVEAPDPARLETWLAKHQLSATYAIGRLR</sequence>
<dbReference type="InterPro" id="IPR006356">
    <property type="entry name" value="HAD-SF_hydro_IIA_hyp3"/>
</dbReference>
<gene>
    <name evidence="1" type="ORF">DEA8626_03783</name>
</gene>
<dbReference type="GO" id="GO:0005737">
    <property type="term" value="C:cytoplasm"/>
    <property type="evidence" value="ECO:0007669"/>
    <property type="project" value="TreeGrafter"/>
</dbReference>
<reference evidence="1 2" key="1">
    <citation type="submission" date="2018-03" db="EMBL/GenBank/DDBJ databases">
        <authorList>
            <person name="Keele B.F."/>
        </authorList>
    </citation>
    <scope>NUCLEOTIDE SEQUENCE [LARGE SCALE GENOMIC DNA]</scope>
    <source>
        <strain evidence="1 2">CECT 8626</strain>
    </source>
</reference>
<proteinExistence type="predicted"/>
<accession>A0A2R8BMT0</accession>
<dbReference type="OrthoDB" id="9791073at2"/>
<dbReference type="EMBL" id="OMOQ01000004">
    <property type="protein sequence ID" value="SPH24745.1"/>
    <property type="molecule type" value="Genomic_DNA"/>
</dbReference>
<protein>
    <recommendedName>
        <fullName evidence="3">Acid sugar phosphatase</fullName>
    </recommendedName>
</protein>
<evidence type="ECO:0008006" key="3">
    <source>
        <dbReference type="Google" id="ProtNLM"/>
    </source>
</evidence>
<dbReference type="Pfam" id="PF13344">
    <property type="entry name" value="Hydrolase_6"/>
    <property type="match status" value="1"/>
</dbReference>
<dbReference type="CDD" id="cd07525">
    <property type="entry name" value="HAD_like"/>
    <property type="match status" value="1"/>
</dbReference>
<dbReference type="RefSeq" id="WP_108854753.1">
    <property type="nucleotide sequence ID" value="NZ_OMOQ01000004.1"/>
</dbReference>
<dbReference type="NCBIfam" id="TIGR01459">
    <property type="entry name" value="HAD-SF-IIA-hyp4"/>
    <property type="match status" value="1"/>
</dbReference>